<organism evidence="1">
    <name type="scientific">marine sediment metagenome</name>
    <dbReference type="NCBI Taxonomy" id="412755"/>
    <lineage>
        <taxon>unclassified sequences</taxon>
        <taxon>metagenomes</taxon>
        <taxon>ecological metagenomes</taxon>
    </lineage>
</organism>
<evidence type="ECO:0000313" key="1">
    <source>
        <dbReference type="EMBL" id="GAJ02029.1"/>
    </source>
</evidence>
<accession>X1T9U2</accession>
<gene>
    <name evidence="1" type="ORF">S12H4_28169</name>
</gene>
<dbReference type="EMBL" id="BARW01016138">
    <property type="protein sequence ID" value="GAJ02029.1"/>
    <property type="molecule type" value="Genomic_DNA"/>
</dbReference>
<evidence type="ECO:0008006" key="2">
    <source>
        <dbReference type="Google" id="ProtNLM"/>
    </source>
</evidence>
<feature type="non-terminal residue" evidence="1">
    <location>
        <position position="250"/>
    </location>
</feature>
<proteinExistence type="predicted"/>
<dbReference type="Gene3D" id="3.30.565.10">
    <property type="entry name" value="Histidine kinase-like ATPase, C-terminal domain"/>
    <property type="match status" value="1"/>
</dbReference>
<comment type="caution">
    <text evidence="1">The sequence shown here is derived from an EMBL/GenBank/DDBJ whole genome shotgun (WGS) entry which is preliminary data.</text>
</comment>
<dbReference type="SUPFAM" id="SSF55874">
    <property type="entry name" value="ATPase domain of HSP90 chaperone/DNA topoisomerase II/histidine kinase"/>
    <property type="match status" value="1"/>
</dbReference>
<protein>
    <recommendedName>
        <fullName evidence="2">Histidine kinase/HSP90-like ATPase domain-containing protein</fullName>
    </recommendedName>
</protein>
<sequence length="250" mass="28655">MAKLRDSVKIQGKEVDLIIQEVALMKQLIKERSHPLSLLRELISNSGAREVGAKEIKIKYTIDEEGHIFEVIDNGCGMNYTGEEMLPGRLDRFLGLGLSSIIGMQSDEFSWKGLGSKLAYQSRKIEINTWCGSGDAIRVEVNEPWSSIERKLIPKPKIFMYKPEEERETGTSIKVFGHPPHRRERPFSIEGVKKFLSHRTFVGFTRKREDKPRIFLSVLGQTEEINFGFPELKFKESKEGTVFVDEHRTV</sequence>
<dbReference type="AlphaFoldDB" id="X1T9U2"/>
<dbReference type="InterPro" id="IPR036890">
    <property type="entry name" value="HATPase_C_sf"/>
</dbReference>
<reference evidence="1" key="1">
    <citation type="journal article" date="2014" name="Front. Microbiol.">
        <title>High frequency of phylogenetically diverse reductive dehalogenase-homologous genes in deep subseafloor sedimentary metagenomes.</title>
        <authorList>
            <person name="Kawai M."/>
            <person name="Futagami T."/>
            <person name="Toyoda A."/>
            <person name="Takaki Y."/>
            <person name="Nishi S."/>
            <person name="Hori S."/>
            <person name="Arai W."/>
            <person name="Tsubouchi T."/>
            <person name="Morono Y."/>
            <person name="Uchiyama I."/>
            <person name="Ito T."/>
            <person name="Fujiyama A."/>
            <person name="Inagaki F."/>
            <person name="Takami H."/>
        </authorList>
    </citation>
    <scope>NUCLEOTIDE SEQUENCE</scope>
    <source>
        <strain evidence="1">Expedition CK06-06</strain>
    </source>
</reference>
<name>X1T9U2_9ZZZZ</name>